<keyword evidence="7" id="KW-0274">FAD</keyword>
<feature type="transmembrane region" description="Helical" evidence="13">
    <location>
        <begin position="7"/>
        <end position="28"/>
    </location>
</feature>
<dbReference type="GO" id="GO:0051537">
    <property type="term" value="F:2 iron, 2 sulfur cluster binding"/>
    <property type="evidence" value="ECO:0007669"/>
    <property type="project" value="UniProtKB-KW"/>
</dbReference>
<dbReference type="CDD" id="cd06198">
    <property type="entry name" value="FNR_like_3"/>
    <property type="match status" value="1"/>
</dbReference>
<evidence type="ECO:0000256" key="6">
    <source>
        <dbReference type="ARBA" id="ARBA00022723"/>
    </source>
</evidence>
<comment type="subcellular location">
    <subcellularLocation>
        <location evidence="2">Membrane</location>
        <topology evidence="2">Multi-pass membrane protein</topology>
    </subcellularLocation>
</comment>
<keyword evidence="9" id="KW-0560">Oxidoreductase</keyword>
<dbReference type="PANTHER" id="PTHR47354:SF8">
    <property type="entry name" value="1,2-PHENYLACETYL-COA EPOXIDASE, SUBUNIT E"/>
    <property type="match status" value="1"/>
</dbReference>
<dbReference type="Gene3D" id="2.40.30.10">
    <property type="entry name" value="Translation factors"/>
    <property type="match status" value="1"/>
</dbReference>
<dbReference type="OrthoDB" id="9789468at2"/>
<evidence type="ECO:0000313" key="16">
    <source>
        <dbReference type="Proteomes" id="UP000076715"/>
    </source>
</evidence>
<evidence type="ECO:0000256" key="3">
    <source>
        <dbReference type="ARBA" id="ARBA00022630"/>
    </source>
</evidence>
<reference evidence="15 16" key="1">
    <citation type="submission" date="2016-01" db="EMBL/GenBank/DDBJ databases">
        <title>The draft genome sequence of Aquimarina sp. RZW4-3-2.</title>
        <authorList>
            <person name="Wang Y."/>
        </authorList>
    </citation>
    <scope>NUCLEOTIDE SEQUENCE [LARGE SCALE GENOMIC DNA]</scope>
    <source>
        <strain evidence="15 16">RZW4-3-2</strain>
    </source>
</reference>
<gene>
    <name evidence="15" type="ORF">AWE51_13225</name>
</gene>
<dbReference type="GO" id="GO:0016020">
    <property type="term" value="C:membrane"/>
    <property type="evidence" value="ECO:0007669"/>
    <property type="project" value="UniProtKB-SubCell"/>
</dbReference>
<keyword evidence="16" id="KW-1185">Reference proteome</keyword>
<comment type="cofactor">
    <cofactor evidence="1">
        <name>FAD</name>
        <dbReference type="ChEBI" id="CHEBI:57692"/>
    </cofactor>
</comment>
<organism evidence="15 16">
    <name type="scientific">Aquimarina aggregata</name>
    <dbReference type="NCBI Taxonomy" id="1642818"/>
    <lineage>
        <taxon>Bacteria</taxon>
        <taxon>Pseudomonadati</taxon>
        <taxon>Bacteroidota</taxon>
        <taxon>Flavobacteriia</taxon>
        <taxon>Flavobacteriales</taxon>
        <taxon>Flavobacteriaceae</taxon>
        <taxon>Aquimarina</taxon>
    </lineage>
</organism>
<evidence type="ECO:0000256" key="12">
    <source>
        <dbReference type="ARBA" id="ARBA00023136"/>
    </source>
</evidence>
<dbReference type="InterPro" id="IPR013112">
    <property type="entry name" value="FAD-bd_8"/>
</dbReference>
<keyword evidence="11" id="KW-0411">Iron-sulfur</keyword>
<keyword evidence="12 13" id="KW-0472">Membrane</keyword>
<dbReference type="PANTHER" id="PTHR47354">
    <property type="entry name" value="NADH OXIDOREDUCTASE HCR"/>
    <property type="match status" value="1"/>
</dbReference>
<comment type="caution">
    <text evidence="15">The sequence shown here is derived from an EMBL/GenBank/DDBJ whole genome shotgun (WGS) entry which is preliminary data.</text>
</comment>
<proteinExistence type="predicted"/>
<evidence type="ECO:0000256" key="1">
    <source>
        <dbReference type="ARBA" id="ARBA00001974"/>
    </source>
</evidence>
<evidence type="ECO:0000256" key="10">
    <source>
        <dbReference type="ARBA" id="ARBA00023004"/>
    </source>
</evidence>
<evidence type="ECO:0000256" key="11">
    <source>
        <dbReference type="ARBA" id="ARBA00023014"/>
    </source>
</evidence>
<feature type="transmembrane region" description="Helical" evidence="13">
    <location>
        <begin position="189"/>
        <end position="212"/>
    </location>
</feature>
<dbReference type="InterPro" id="IPR017938">
    <property type="entry name" value="Riboflavin_synthase-like_b-brl"/>
</dbReference>
<keyword evidence="10" id="KW-0408">Iron</keyword>
<dbReference type="Pfam" id="PF00175">
    <property type="entry name" value="NAD_binding_1"/>
    <property type="match status" value="1"/>
</dbReference>
<evidence type="ECO:0000256" key="5">
    <source>
        <dbReference type="ARBA" id="ARBA00022714"/>
    </source>
</evidence>
<dbReference type="InterPro" id="IPR039261">
    <property type="entry name" value="FNR_nucleotide-bd"/>
</dbReference>
<dbReference type="GO" id="GO:0046872">
    <property type="term" value="F:metal ion binding"/>
    <property type="evidence" value="ECO:0007669"/>
    <property type="project" value="UniProtKB-KW"/>
</dbReference>
<keyword evidence="4 13" id="KW-0812">Transmembrane</keyword>
<dbReference type="Pfam" id="PF01794">
    <property type="entry name" value="Ferric_reduct"/>
    <property type="match status" value="1"/>
</dbReference>
<dbReference type="SUPFAM" id="SSF63380">
    <property type="entry name" value="Riboflavin synthase domain-like"/>
    <property type="match status" value="1"/>
</dbReference>
<evidence type="ECO:0000256" key="13">
    <source>
        <dbReference type="SAM" id="Phobius"/>
    </source>
</evidence>
<evidence type="ECO:0000256" key="7">
    <source>
        <dbReference type="ARBA" id="ARBA00022827"/>
    </source>
</evidence>
<dbReference type="PROSITE" id="PS51384">
    <property type="entry name" value="FAD_FR"/>
    <property type="match status" value="1"/>
</dbReference>
<evidence type="ECO:0000256" key="4">
    <source>
        <dbReference type="ARBA" id="ARBA00022692"/>
    </source>
</evidence>
<dbReference type="SUPFAM" id="SSF52343">
    <property type="entry name" value="Ferredoxin reductase-like, C-terminal NADP-linked domain"/>
    <property type="match status" value="1"/>
</dbReference>
<keyword evidence="6" id="KW-0479">Metal-binding</keyword>
<evidence type="ECO:0000259" key="14">
    <source>
        <dbReference type="PROSITE" id="PS51384"/>
    </source>
</evidence>
<evidence type="ECO:0000256" key="9">
    <source>
        <dbReference type="ARBA" id="ARBA00023002"/>
    </source>
</evidence>
<dbReference type="EMBL" id="LQRT01000046">
    <property type="protein sequence ID" value="KZS38557.1"/>
    <property type="molecule type" value="Genomic_DNA"/>
</dbReference>
<keyword evidence="3" id="KW-0285">Flavoprotein</keyword>
<evidence type="ECO:0000256" key="2">
    <source>
        <dbReference type="ARBA" id="ARBA00004141"/>
    </source>
</evidence>
<dbReference type="GO" id="GO:0050660">
    <property type="term" value="F:flavin adenine dinucleotide binding"/>
    <property type="evidence" value="ECO:0007669"/>
    <property type="project" value="TreeGrafter"/>
</dbReference>
<dbReference type="RefSeq" id="WP_066317920.1">
    <property type="nucleotide sequence ID" value="NZ_CANLSS010000004.1"/>
</dbReference>
<keyword evidence="5" id="KW-0001">2Fe-2S</keyword>
<dbReference type="GO" id="GO:0016491">
    <property type="term" value="F:oxidoreductase activity"/>
    <property type="evidence" value="ECO:0007669"/>
    <property type="project" value="UniProtKB-KW"/>
</dbReference>
<dbReference type="Pfam" id="PF08022">
    <property type="entry name" value="FAD_binding_8"/>
    <property type="match status" value="1"/>
</dbReference>
<keyword evidence="8 13" id="KW-1133">Transmembrane helix</keyword>
<dbReference type="AlphaFoldDB" id="A0A162XCX9"/>
<protein>
    <recommendedName>
        <fullName evidence="14">FAD-binding FR-type domain-containing protein</fullName>
    </recommendedName>
</protein>
<feature type="transmembrane region" description="Helical" evidence="13">
    <location>
        <begin position="127"/>
        <end position="147"/>
    </location>
</feature>
<name>A0A162XCX9_9FLAO</name>
<dbReference type="InterPro" id="IPR017927">
    <property type="entry name" value="FAD-bd_FR_type"/>
</dbReference>
<accession>A0A162XCX9</accession>
<feature type="transmembrane region" description="Helical" evidence="13">
    <location>
        <begin position="56"/>
        <end position="74"/>
    </location>
</feature>
<dbReference type="Proteomes" id="UP000076715">
    <property type="component" value="Unassembled WGS sequence"/>
</dbReference>
<sequence>MRILKQEIYFPIIIGIHFIFWAIDLYFYNGNFTEVSSDTLLFGELTNESWQNIHRILGEVFSSWVVTVFAFNFLMATRAHWVEHTFGGLDKMYLIHRRSGVIAVFLLLAHFIVVPRDLVEFNAGKPLGFYAFILIIIGVVLSAAPIFKKKIPYHKWINIHKLMGVFYVMGVAHGILVDSLIKELPITRIYVFGMSFIGIAAWFYKAFLFNIFNKQLEYTIQSIKELGNDTFELTMHAQSNPLLYKAGQFAFFKFPSISKREQHPFTLSSHPHDENLRITIKGLGDYTSGLSSKLSIGDIVKVEGPYGKFSSSYSKEKEQIWIAGGIGITPFLSLIKDYYTNKVTLYWCVNDESEAPYKNELEKLSNDNPLFEFILWDSVSKGHITVDHLSLRDPEKKSYLICGPDTLKGSIVKQLKEERVKQKDIYDEEFAFR</sequence>
<evidence type="ECO:0000313" key="15">
    <source>
        <dbReference type="EMBL" id="KZS38557.1"/>
    </source>
</evidence>
<evidence type="ECO:0000256" key="8">
    <source>
        <dbReference type="ARBA" id="ARBA00022989"/>
    </source>
</evidence>
<dbReference type="STRING" id="1642818.AWE51_13225"/>
<feature type="domain" description="FAD-binding FR-type" evidence="14">
    <location>
        <begin position="213"/>
        <end position="312"/>
    </location>
</feature>
<dbReference type="InterPro" id="IPR013130">
    <property type="entry name" value="Fe3_Rdtase_TM_dom"/>
</dbReference>
<feature type="transmembrane region" description="Helical" evidence="13">
    <location>
        <begin position="95"/>
        <end position="115"/>
    </location>
</feature>
<feature type="transmembrane region" description="Helical" evidence="13">
    <location>
        <begin position="159"/>
        <end position="177"/>
    </location>
</feature>
<dbReference type="PRINTS" id="PR00410">
    <property type="entry name" value="PHEHYDRXLASE"/>
</dbReference>
<dbReference type="InterPro" id="IPR001433">
    <property type="entry name" value="OxRdtase_FAD/NAD-bd"/>
</dbReference>
<dbReference type="Gene3D" id="3.40.50.80">
    <property type="entry name" value="Nucleotide-binding domain of ferredoxin-NADP reductase (FNR) module"/>
    <property type="match status" value="1"/>
</dbReference>
<dbReference type="InterPro" id="IPR050415">
    <property type="entry name" value="MRET"/>
</dbReference>